<protein>
    <submittedName>
        <fullName evidence="4">GNAT family N-acetyltransferase</fullName>
    </submittedName>
</protein>
<keyword evidence="1 4" id="KW-0808">Transferase</keyword>
<evidence type="ECO:0000256" key="2">
    <source>
        <dbReference type="ARBA" id="ARBA00023315"/>
    </source>
</evidence>
<proteinExistence type="predicted"/>
<evidence type="ECO:0000256" key="1">
    <source>
        <dbReference type="ARBA" id="ARBA00022679"/>
    </source>
</evidence>
<dbReference type="EMBL" id="SDHZ01000001">
    <property type="protein sequence ID" value="RXK86512.1"/>
    <property type="molecule type" value="Genomic_DNA"/>
</dbReference>
<dbReference type="PROSITE" id="PS51186">
    <property type="entry name" value="GNAT"/>
    <property type="match status" value="1"/>
</dbReference>
<dbReference type="InterPro" id="IPR016181">
    <property type="entry name" value="Acyl_CoA_acyltransferase"/>
</dbReference>
<evidence type="ECO:0000313" key="4">
    <source>
        <dbReference type="EMBL" id="RXK86512.1"/>
    </source>
</evidence>
<dbReference type="AlphaFoldDB" id="A0A4Q1DAR8"/>
<dbReference type="InterPro" id="IPR000182">
    <property type="entry name" value="GNAT_dom"/>
</dbReference>
<comment type="caution">
    <text evidence="4">The sequence shown here is derived from an EMBL/GenBank/DDBJ whole genome shotgun (WGS) entry which is preliminary data.</text>
</comment>
<dbReference type="SUPFAM" id="SSF55729">
    <property type="entry name" value="Acyl-CoA N-acyltransferases (Nat)"/>
    <property type="match status" value="1"/>
</dbReference>
<dbReference type="CDD" id="cd04301">
    <property type="entry name" value="NAT_SF"/>
    <property type="match status" value="1"/>
</dbReference>
<dbReference type="InterPro" id="IPR051556">
    <property type="entry name" value="N-term/lysine_N-AcTrnsfr"/>
</dbReference>
<reference evidence="4 5" key="1">
    <citation type="submission" date="2019-01" db="EMBL/GenBank/DDBJ databases">
        <title>Filimonas sp. strain TTM-71.</title>
        <authorList>
            <person name="Chen W.-M."/>
        </authorList>
    </citation>
    <scope>NUCLEOTIDE SEQUENCE [LARGE SCALE GENOMIC DNA]</scope>
    <source>
        <strain evidence="4 5">TTM-71</strain>
    </source>
</reference>
<keyword evidence="2" id="KW-0012">Acyltransferase</keyword>
<dbReference type="Proteomes" id="UP000290545">
    <property type="component" value="Unassembled WGS sequence"/>
</dbReference>
<feature type="domain" description="N-acetyltransferase" evidence="3">
    <location>
        <begin position="4"/>
        <end position="173"/>
    </location>
</feature>
<organism evidence="4 5">
    <name type="scientific">Filimonas effusa</name>
    <dbReference type="NCBI Taxonomy" id="2508721"/>
    <lineage>
        <taxon>Bacteria</taxon>
        <taxon>Pseudomonadati</taxon>
        <taxon>Bacteroidota</taxon>
        <taxon>Chitinophagia</taxon>
        <taxon>Chitinophagales</taxon>
        <taxon>Chitinophagaceae</taxon>
        <taxon>Filimonas</taxon>
    </lineage>
</organism>
<accession>A0A4Q1DAR8</accession>
<dbReference type="OrthoDB" id="7205533at2"/>
<keyword evidence="5" id="KW-1185">Reference proteome</keyword>
<evidence type="ECO:0000313" key="5">
    <source>
        <dbReference type="Proteomes" id="UP000290545"/>
    </source>
</evidence>
<dbReference type="RefSeq" id="WP_129002261.1">
    <property type="nucleotide sequence ID" value="NZ_SDHZ01000001.1"/>
</dbReference>
<dbReference type="GO" id="GO:0016747">
    <property type="term" value="F:acyltransferase activity, transferring groups other than amino-acyl groups"/>
    <property type="evidence" value="ECO:0007669"/>
    <property type="project" value="InterPro"/>
</dbReference>
<dbReference type="PANTHER" id="PTHR42919">
    <property type="entry name" value="N-ALPHA-ACETYLTRANSFERASE"/>
    <property type="match status" value="1"/>
</dbReference>
<gene>
    <name evidence="4" type="ORF">ESB13_06815</name>
</gene>
<dbReference type="Gene3D" id="3.40.630.30">
    <property type="match status" value="1"/>
</dbReference>
<dbReference type="Pfam" id="PF00583">
    <property type="entry name" value="Acetyltransf_1"/>
    <property type="match status" value="1"/>
</dbReference>
<sequence>MEELKVTKASVDDLAAIQRIGRQTFFETFAGSNTGADMDKYLEENFSNKKIETELETPGTAFFMAKSDDTPVGYLKLNSGKAQTELQDDTSLEIERIYVLADYHGKKVGQLLLDKALEQAVLQNKSYVWLGVWEENTKAIKFYAKNGFEAFDKHIFRLGNDEQIDIMMKKEIR</sequence>
<dbReference type="PANTHER" id="PTHR42919:SF8">
    <property type="entry name" value="N-ALPHA-ACETYLTRANSFERASE 50"/>
    <property type="match status" value="1"/>
</dbReference>
<name>A0A4Q1DAR8_9BACT</name>
<evidence type="ECO:0000259" key="3">
    <source>
        <dbReference type="PROSITE" id="PS51186"/>
    </source>
</evidence>